<keyword evidence="1" id="KW-0812">Transmembrane</keyword>
<keyword evidence="3" id="KW-1185">Reference proteome</keyword>
<protein>
    <submittedName>
        <fullName evidence="2">Uncharacterized protein DUF599</fullName>
    </submittedName>
</protein>
<organism evidence="2 3">
    <name type="scientific">Hydromonas duriensis</name>
    <dbReference type="NCBI Taxonomy" id="1527608"/>
    <lineage>
        <taxon>Bacteria</taxon>
        <taxon>Pseudomonadati</taxon>
        <taxon>Pseudomonadota</taxon>
        <taxon>Betaproteobacteria</taxon>
        <taxon>Burkholderiales</taxon>
        <taxon>Burkholderiaceae</taxon>
        <taxon>Hydromonas</taxon>
    </lineage>
</organism>
<name>A0A4R6Y624_9BURK</name>
<proteinExistence type="predicted"/>
<comment type="caution">
    <text evidence="2">The sequence shown here is derived from an EMBL/GenBank/DDBJ whole genome shotgun (WGS) entry which is preliminary data.</text>
</comment>
<dbReference type="EMBL" id="SNZE01000025">
    <property type="protein sequence ID" value="TDR30182.1"/>
    <property type="molecule type" value="Genomic_DNA"/>
</dbReference>
<evidence type="ECO:0000313" key="2">
    <source>
        <dbReference type="EMBL" id="TDR30182.1"/>
    </source>
</evidence>
<evidence type="ECO:0000313" key="3">
    <source>
        <dbReference type="Proteomes" id="UP000294480"/>
    </source>
</evidence>
<dbReference type="RefSeq" id="WP_133621324.1">
    <property type="nucleotide sequence ID" value="NZ_SNZE01000025.1"/>
</dbReference>
<feature type="transmembrane region" description="Helical" evidence="1">
    <location>
        <begin position="58"/>
        <end position="84"/>
    </location>
</feature>
<keyword evidence="1" id="KW-0472">Membrane</keyword>
<reference evidence="2 3" key="1">
    <citation type="submission" date="2019-03" db="EMBL/GenBank/DDBJ databases">
        <title>Genomic Encyclopedia of Type Strains, Phase IV (KMG-IV): sequencing the most valuable type-strain genomes for metagenomic binning, comparative biology and taxonomic classification.</title>
        <authorList>
            <person name="Goeker M."/>
        </authorList>
    </citation>
    <scope>NUCLEOTIDE SEQUENCE [LARGE SCALE GENOMIC DNA]</scope>
    <source>
        <strain evidence="2 3">DSM 102852</strain>
    </source>
</reference>
<evidence type="ECO:0000256" key="1">
    <source>
        <dbReference type="SAM" id="Phobius"/>
    </source>
</evidence>
<dbReference type="Proteomes" id="UP000294480">
    <property type="component" value="Unassembled WGS sequence"/>
</dbReference>
<feature type="transmembrane region" description="Helical" evidence="1">
    <location>
        <begin position="30"/>
        <end position="52"/>
    </location>
</feature>
<gene>
    <name evidence="2" type="ORF">DFR44_1256</name>
</gene>
<dbReference type="InterPro" id="IPR006747">
    <property type="entry name" value="DUF599"/>
</dbReference>
<keyword evidence="1" id="KW-1133">Transmembrane helix</keyword>
<sequence length="133" mass="14146">MNREHIENWIRHLIEQGSGDITAVQTLRNAIMAASVLASAALVALMGVLATAPLHQPIAVAVAAGLLVLSSFFSIRTIWLLAALSFQVQQLDKTPSEKAQRIMDALNAIKYAAIFLTLALSVAACGALLGNHM</sequence>
<dbReference type="AlphaFoldDB" id="A0A4R6Y624"/>
<accession>A0A4R6Y624</accession>
<feature type="transmembrane region" description="Helical" evidence="1">
    <location>
        <begin position="105"/>
        <end position="129"/>
    </location>
</feature>
<dbReference type="Pfam" id="PF04654">
    <property type="entry name" value="DUF599"/>
    <property type="match status" value="1"/>
</dbReference>